<comment type="caution">
    <text evidence="3">The sequence shown here is derived from an EMBL/GenBank/DDBJ whole genome shotgun (WGS) entry which is preliminary data.</text>
</comment>
<feature type="compositionally biased region" description="Acidic residues" evidence="1">
    <location>
        <begin position="264"/>
        <end position="277"/>
    </location>
</feature>
<feature type="compositionally biased region" description="Low complexity" evidence="1">
    <location>
        <begin position="247"/>
        <end position="259"/>
    </location>
</feature>
<dbReference type="EMBL" id="ASHM01020184">
    <property type="protein sequence ID" value="PNY01501.1"/>
    <property type="molecule type" value="Genomic_DNA"/>
</dbReference>
<evidence type="ECO:0000313" key="3">
    <source>
        <dbReference type="EMBL" id="PNX72958.1"/>
    </source>
</evidence>
<gene>
    <name evidence="4" type="ORF">L195_g024799</name>
    <name evidence="3" type="ORF">L195_g028856</name>
</gene>
<proteinExistence type="predicted"/>
<feature type="compositionally biased region" description="Basic and acidic residues" evidence="1">
    <location>
        <begin position="180"/>
        <end position="190"/>
    </location>
</feature>
<feature type="compositionally biased region" description="Polar residues" evidence="1">
    <location>
        <begin position="157"/>
        <end position="169"/>
    </location>
</feature>
<evidence type="ECO:0000256" key="1">
    <source>
        <dbReference type="SAM" id="MobiDB-lite"/>
    </source>
</evidence>
<feature type="region of interest" description="Disordered" evidence="1">
    <location>
        <begin position="243"/>
        <end position="277"/>
    </location>
</feature>
<sequence>MDRTWMYNRVNDNRFGLKTEFVRGVKQFVKRTINRPIYLSEGGIRCPCVKCKCIKLNTPPMVRYHLYKHGFQPNYLIWTDHGEERPNIHKGGGSNSSGLVHNCQRKRKLQTQIGETSEDSAHEVDEAMRLQLLQKSIGSCSRGQVYDTADMSATLQHGSTSLTKQSQTPSTPPVSGWSPEEDRWTSRVEKTTHNTLVVTREAEEMAHYALVVAREANEGIQKVQNDFDCFKSEFIEHLEALERRQSDGASCSSGHSCSHPRYDDGDDLDDQSLDGNA</sequence>
<dbReference type="Proteomes" id="UP000236291">
    <property type="component" value="Unassembled WGS sequence"/>
</dbReference>
<reference evidence="3 5" key="1">
    <citation type="journal article" date="2014" name="Am. J. Bot.">
        <title>Genome assembly and annotation for red clover (Trifolium pratense; Fabaceae).</title>
        <authorList>
            <person name="Istvanek J."/>
            <person name="Jaros M."/>
            <person name="Krenek A."/>
            <person name="Repkova J."/>
        </authorList>
    </citation>
    <scope>NUCLEOTIDE SEQUENCE [LARGE SCALE GENOMIC DNA]</scope>
    <source>
        <strain evidence="5">cv. Tatra</strain>
        <tissue evidence="3">Young leaves</tissue>
    </source>
</reference>
<dbReference type="AlphaFoldDB" id="A0A2K3L340"/>
<dbReference type="Pfam" id="PF13963">
    <property type="entry name" value="Transpos_assoc"/>
    <property type="match status" value="1"/>
</dbReference>
<evidence type="ECO:0000313" key="4">
    <source>
        <dbReference type="EMBL" id="PNY01501.1"/>
    </source>
</evidence>
<dbReference type="EMBL" id="ASHM01025328">
    <property type="protein sequence ID" value="PNX72958.1"/>
    <property type="molecule type" value="Genomic_DNA"/>
</dbReference>
<accession>A0A2K3L340</accession>
<feature type="domain" description="Transposase-associated" evidence="2">
    <location>
        <begin position="3"/>
        <end position="83"/>
    </location>
</feature>
<protein>
    <recommendedName>
        <fullName evidence="2">Transposase-associated domain-containing protein</fullName>
    </recommendedName>
</protein>
<reference evidence="3 5" key="2">
    <citation type="journal article" date="2017" name="Front. Plant Sci.">
        <title>Gene Classification and Mining of Molecular Markers Useful in Red Clover (Trifolium pratense) Breeding.</title>
        <authorList>
            <person name="Istvanek J."/>
            <person name="Dluhosova J."/>
            <person name="Dluhos P."/>
            <person name="Patkova L."/>
            <person name="Nedelnik J."/>
            <person name="Repkova J."/>
        </authorList>
    </citation>
    <scope>NUCLEOTIDE SEQUENCE [LARGE SCALE GENOMIC DNA]</scope>
    <source>
        <strain evidence="5">cv. Tatra</strain>
        <tissue evidence="3">Young leaves</tissue>
    </source>
</reference>
<dbReference type="InterPro" id="IPR029480">
    <property type="entry name" value="Transpos_assoc"/>
</dbReference>
<feature type="region of interest" description="Disordered" evidence="1">
    <location>
        <begin position="157"/>
        <end position="190"/>
    </location>
</feature>
<organism evidence="3 5">
    <name type="scientific">Trifolium pratense</name>
    <name type="common">Red clover</name>
    <dbReference type="NCBI Taxonomy" id="57577"/>
    <lineage>
        <taxon>Eukaryota</taxon>
        <taxon>Viridiplantae</taxon>
        <taxon>Streptophyta</taxon>
        <taxon>Embryophyta</taxon>
        <taxon>Tracheophyta</taxon>
        <taxon>Spermatophyta</taxon>
        <taxon>Magnoliopsida</taxon>
        <taxon>eudicotyledons</taxon>
        <taxon>Gunneridae</taxon>
        <taxon>Pentapetalae</taxon>
        <taxon>rosids</taxon>
        <taxon>fabids</taxon>
        <taxon>Fabales</taxon>
        <taxon>Fabaceae</taxon>
        <taxon>Papilionoideae</taxon>
        <taxon>50 kb inversion clade</taxon>
        <taxon>NPAAA clade</taxon>
        <taxon>Hologalegina</taxon>
        <taxon>IRL clade</taxon>
        <taxon>Trifolieae</taxon>
        <taxon>Trifolium</taxon>
    </lineage>
</organism>
<evidence type="ECO:0000259" key="2">
    <source>
        <dbReference type="Pfam" id="PF13963"/>
    </source>
</evidence>
<evidence type="ECO:0000313" key="5">
    <source>
        <dbReference type="Proteomes" id="UP000236291"/>
    </source>
</evidence>
<name>A0A2K3L340_TRIPR</name>